<accession>A0A5E4LZP7</accession>
<dbReference type="OrthoDB" id="6375147at2759"/>
<feature type="compositionally biased region" description="Basic and acidic residues" evidence="1">
    <location>
        <begin position="33"/>
        <end position="51"/>
    </location>
</feature>
<feature type="region of interest" description="Disordered" evidence="1">
    <location>
        <begin position="111"/>
        <end position="145"/>
    </location>
</feature>
<gene>
    <name evidence="2" type="ORF">CINCED_3A005035</name>
</gene>
<dbReference type="AlphaFoldDB" id="A0A5E4LZP7"/>
<organism evidence="2 3">
    <name type="scientific">Cinara cedri</name>
    <dbReference type="NCBI Taxonomy" id="506608"/>
    <lineage>
        <taxon>Eukaryota</taxon>
        <taxon>Metazoa</taxon>
        <taxon>Ecdysozoa</taxon>
        <taxon>Arthropoda</taxon>
        <taxon>Hexapoda</taxon>
        <taxon>Insecta</taxon>
        <taxon>Pterygota</taxon>
        <taxon>Neoptera</taxon>
        <taxon>Paraneoptera</taxon>
        <taxon>Hemiptera</taxon>
        <taxon>Sternorrhyncha</taxon>
        <taxon>Aphidomorpha</taxon>
        <taxon>Aphidoidea</taxon>
        <taxon>Aphididae</taxon>
        <taxon>Lachninae</taxon>
        <taxon>Cinara</taxon>
    </lineage>
</organism>
<feature type="region of interest" description="Disordered" evidence="1">
    <location>
        <begin position="643"/>
        <end position="675"/>
    </location>
</feature>
<evidence type="ECO:0000256" key="1">
    <source>
        <dbReference type="SAM" id="MobiDB-lite"/>
    </source>
</evidence>
<keyword evidence="3" id="KW-1185">Reference proteome</keyword>
<feature type="compositionally biased region" description="Low complexity" evidence="1">
    <location>
        <begin position="516"/>
        <end position="525"/>
    </location>
</feature>
<evidence type="ECO:0000313" key="3">
    <source>
        <dbReference type="Proteomes" id="UP000325440"/>
    </source>
</evidence>
<dbReference type="Proteomes" id="UP000325440">
    <property type="component" value="Unassembled WGS sequence"/>
</dbReference>
<evidence type="ECO:0000313" key="2">
    <source>
        <dbReference type="EMBL" id="VVC25217.1"/>
    </source>
</evidence>
<name>A0A5E4LZP7_9HEMI</name>
<protein>
    <submittedName>
        <fullName evidence="2">Uncharacterized protein</fullName>
    </submittedName>
</protein>
<sequence>MGGTYSTGGVFVVKEKEKGSSSNNNKQRRRRKNNENLKKPGQDERFEHIQSDPEGVSTRTDDEEDEQFFHRFCWDQRRKPDRELIPRVRLKTPYRTPPLLTISRMLEELENETQKQNMEAIPRSRARSASASRPKPRQYIPNENAQSAKKFNRVSQGNRSTSRYEIYNSTTRPFGKSYREMIISSDTKINQESTDTSESSIDSSQSAYVTCSSEIETLTITGFQCVDENATKHEIILQANNIDEDIAEARNYNVNDNPNDAKVIEEQFKSTETLKKGDEKQRLMYNMPTTSTWKTYQEEQLTYEPENQQVHKEIVTRSRSLFNLQDELVEMPLKTSQKIIKATSENHLFEQNIKQNAIANQTKPSKKYSSAVNLTLEKNNSKSNKNVKYKSQSDLCVNTEEPKQLERPKSMDFLGTKENVSHTETLKKHFYYHPLKPKKELNDDELPDPDKVLSTRQLFQKELKIPLPPSMNNQNPKTGPRTTQEIRVIPETYRSKLKKCVSVDMGTNIHNKWTDSGSVSSGVGSEASFDTESSETHHRADGYSSDDEDYLTEKTTVEIVGRPVSAEILNKIRKFGTSVTYYGGKVISSSRGVVCSPMTMTIMDEIRNQREENVKLRLVKSNSCGSRIELMEEPKRCEKQVEVIQEEDEDEERRGNSSPKMTDENSSKLSNASSDEMSWKALIVIRKKMSNVPVFDMEFEEFEVLEEKNN</sequence>
<dbReference type="EMBL" id="CABPRJ010000010">
    <property type="protein sequence ID" value="VVC25217.1"/>
    <property type="molecule type" value="Genomic_DNA"/>
</dbReference>
<feature type="region of interest" description="Disordered" evidence="1">
    <location>
        <begin position="1"/>
        <end position="63"/>
    </location>
</feature>
<proteinExistence type="predicted"/>
<reference evidence="2 3" key="1">
    <citation type="submission" date="2019-08" db="EMBL/GenBank/DDBJ databases">
        <authorList>
            <person name="Alioto T."/>
            <person name="Alioto T."/>
            <person name="Gomez Garrido J."/>
        </authorList>
    </citation>
    <scope>NUCLEOTIDE SEQUENCE [LARGE SCALE GENOMIC DNA]</scope>
</reference>
<feature type="region of interest" description="Disordered" evidence="1">
    <location>
        <begin position="513"/>
        <end position="547"/>
    </location>
</feature>